<sequence>MGDFKLKTAKDFTVPEQLRMNTERKKAQLVALEEEIHERKLKMNVRIVALRDEKVQLISQLGQRMEQLFAVQAQLTPDRCCQCPTLPTLQPEEIPERRLQYTSSTLQYFAALRAQWNQRGATEGGPDEPSLLDLMQEDSDDPIQPSPAPPSNPAPPGPKPYELTELEEEMKEMQEIRFLYQQDDLLSQVGAVCVCAGVRACVYG</sequence>
<keyword evidence="11" id="KW-1185">Reference proteome</keyword>
<keyword evidence="3" id="KW-0963">Cytoplasm</keyword>
<reference evidence="10" key="1">
    <citation type="journal article" date="2023" name="Science">
        <title>Genome structures resolve the early diversification of teleost fishes.</title>
        <authorList>
            <person name="Parey E."/>
            <person name="Louis A."/>
            <person name="Montfort J."/>
            <person name="Bouchez O."/>
            <person name="Roques C."/>
            <person name="Iampietro C."/>
            <person name="Lluch J."/>
            <person name="Castinel A."/>
            <person name="Donnadieu C."/>
            <person name="Desvignes T."/>
            <person name="Floi Bucao C."/>
            <person name="Jouanno E."/>
            <person name="Wen M."/>
            <person name="Mejri S."/>
            <person name="Dirks R."/>
            <person name="Jansen H."/>
            <person name="Henkel C."/>
            <person name="Chen W.J."/>
            <person name="Zahm M."/>
            <person name="Cabau C."/>
            <person name="Klopp C."/>
            <person name="Thompson A.W."/>
            <person name="Robinson-Rechavi M."/>
            <person name="Braasch I."/>
            <person name="Lecointre G."/>
            <person name="Bobe J."/>
            <person name="Postlethwait J.H."/>
            <person name="Berthelot C."/>
            <person name="Roest Crollius H."/>
            <person name="Guiguen Y."/>
        </authorList>
    </citation>
    <scope>NUCLEOTIDE SEQUENCE</scope>
    <source>
        <strain evidence="10">WJC10195</strain>
    </source>
</reference>
<accession>A0A9Q1G4N8</accession>
<evidence type="ECO:0000313" key="11">
    <source>
        <dbReference type="Proteomes" id="UP001152622"/>
    </source>
</evidence>
<dbReference type="AlphaFoldDB" id="A0A9Q1G4N8"/>
<dbReference type="EMBL" id="JAINUF010000002">
    <property type="protein sequence ID" value="KAJ8375458.1"/>
    <property type="molecule type" value="Genomic_DNA"/>
</dbReference>
<evidence type="ECO:0000256" key="2">
    <source>
        <dbReference type="ARBA" id="ARBA00004245"/>
    </source>
</evidence>
<comment type="caution">
    <text evidence="10">The sequence shown here is derived from an EMBL/GenBank/DDBJ whole genome shotgun (WGS) entry which is preliminary data.</text>
</comment>
<evidence type="ECO:0000256" key="5">
    <source>
        <dbReference type="ARBA" id="ARBA00022737"/>
    </source>
</evidence>
<keyword evidence="7" id="KW-0206">Cytoskeleton</keyword>
<dbReference type="GO" id="GO:0005856">
    <property type="term" value="C:cytoskeleton"/>
    <property type="evidence" value="ECO:0007669"/>
    <property type="project" value="UniProtKB-SubCell"/>
</dbReference>
<dbReference type="Proteomes" id="UP001152622">
    <property type="component" value="Chromosome 2"/>
</dbReference>
<dbReference type="GO" id="GO:0005929">
    <property type="term" value="C:cilium"/>
    <property type="evidence" value="ECO:0007669"/>
    <property type="project" value="UniProtKB-SubCell"/>
</dbReference>
<proteinExistence type="predicted"/>
<evidence type="ECO:0000256" key="7">
    <source>
        <dbReference type="ARBA" id="ARBA00023212"/>
    </source>
</evidence>
<feature type="region of interest" description="Disordered" evidence="9">
    <location>
        <begin position="119"/>
        <end position="168"/>
    </location>
</feature>
<dbReference type="PANTHER" id="PTHR14885:SF3">
    <property type="entry name" value="CILIA- AND FLAGELLA-ASSOCIATED PROTEIN 44"/>
    <property type="match status" value="1"/>
</dbReference>
<keyword evidence="4" id="KW-0853">WD repeat</keyword>
<name>A0A9Q1G4N8_SYNKA</name>
<comment type="subcellular location">
    <subcellularLocation>
        <location evidence="1">Cell projection</location>
        <location evidence="1">Cilium</location>
    </subcellularLocation>
    <subcellularLocation>
        <location evidence="2">Cytoplasm</location>
        <location evidence="2">Cytoskeleton</location>
    </subcellularLocation>
</comment>
<gene>
    <name evidence="10" type="ORF">SKAU_G00060380</name>
</gene>
<feature type="compositionally biased region" description="Pro residues" evidence="9">
    <location>
        <begin position="144"/>
        <end position="159"/>
    </location>
</feature>
<dbReference type="OrthoDB" id="1935234at2759"/>
<keyword evidence="5" id="KW-0677">Repeat</keyword>
<evidence type="ECO:0000313" key="10">
    <source>
        <dbReference type="EMBL" id="KAJ8375458.1"/>
    </source>
</evidence>
<evidence type="ECO:0000256" key="6">
    <source>
        <dbReference type="ARBA" id="ARBA00023054"/>
    </source>
</evidence>
<evidence type="ECO:0000256" key="4">
    <source>
        <dbReference type="ARBA" id="ARBA00022574"/>
    </source>
</evidence>
<dbReference type="PANTHER" id="PTHR14885">
    <property type="entry name" value="CILIA- AND FLAGELLA-ASSOCIATED PROTEIN 43-RELATED"/>
    <property type="match status" value="1"/>
</dbReference>
<protein>
    <submittedName>
        <fullName evidence="10">Uncharacterized protein</fullName>
    </submittedName>
</protein>
<keyword evidence="6" id="KW-0175">Coiled coil</keyword>
<keyword evidence="8" id="KW-0966">Cell projection</keyword>
<organism evidence="10 11">
    <name type="scientific">Synaphobranchus kaupii</name>
    <name type="common">Kaup's arrowtooth eel</name>
    <dbReference type="NCBI Taxonomy" id="118154"/>
    <lineage>
        <taxon>Eukaryota</taxon>
        <taxon>Metazoa</taxon>
        <taxon>Chordata</taxon>
        <taxon>Craniata</taxon>
        <taxon>Vertebrata</taxon>
        <taxon>Euteleostomi</taxon>
        <taxon>Actinopterygii</taxon>
        <taxon>Neopterygii</taxon>
        <taxon>Teleostei</taxon>
        <taxon>Anguilliformes</taxon>
        <taxon>Synaphobranchidae</taxon>
        <taxon>Synaphobranchus</taxon>
    </lineage>
</organism>
<evidence type="ECO:0000256" key="3">
    <source>
        <dbReference type="ARBA" id="ARBA00022490"/>
    </source>
</evidence>
<evidence type="ECO:0000256" key="1">
    <source>
        <dbReference type="ARBA" id="ARBA00004138"/>
    </source>
</evidence>
<evidence type="ECO:0000256" key="8">
    <source>
        <dbReference type="ARBA" id="ARBA00023273"/>
    </source>
</evidence>
<evidence type="ECO:0000256" key="9">
    <source>
        <dbReference type="SAM" id="MobiDB-lite"/>
    </source>
</evidence>